<dbReference type="OrthoDB" id="127502at2759"/>
<evidence type="ECO:0000313" key="3">
    <source>
        <dbReference type="Proteomes" id="UP000237271"/>
    </source>
</evidence>
<organism evidence="2 3">
    <name type="scientific">Phytophthora palmivora</name>
    <dbReference type="NCBI Taxonomy" id="4796"/>
    <lineage>
        <taxon>Eukaryota</taxon>
        <taxon>Sar</taxon>
        <taxon>Stramenopiles</taxon>
        <taxon>Oomycota</taxon>
        <taxon>Peronosporomycetes</taxon>
        <taxon>Peronosporales</taxon>
        <taxon>Peronosporaceae</taxon>
        <taxon>Phytophthora</taxon>
    </lineage>
</organism>
<dbReference type="Proteomes" id="UP000237271">
    <property type="component" value="Unassembled WGS sequence"/>
</dbReference>
<dbReference type="PANTHER" id="PTHR37069:SF2">
    <property type="entry name" value="PIGGYBAC TRANSPOSABLE ELEMENT-DERIVED PROTEIN DOMAIN-CONTAINING PROTEIN"/>
    <property type="match status" value="1"/>
</dbReference>
<comment type="caution">
    <text evidence="2">The sequence shown here is derived from an EMBL/GenBank/DDBJ whole genome shotgun (WGS) entry which is preliminary data.</text>
</comment>
<evidence type="ECO:0000313" key="2">
    <source>
        <dbReference type="EMBL" id="POM78600.1"/>
    </source>
</evidence>
<accession>A0A2P4YLB2</accession>
<feature type="compositionally biased region" description="Acidic residues" evidence="1">
    <location>
        <begin position="83"/>
        <end position="92"/>
    </location>
</feature>
<reference evidence="2 3" key="1">
    <citation type="journal article" date="2017" name="Genome Biol. Evol.">
        <title>Phytophthora megakarya and P. palmivora, closely related causal agents of cacao black pod rot, underwent increases in genome sizes and gene numbers by different mechanisms.</title>
        <authorList>
            <person name="Ali S.S."/>
            <person name="Shao J."/>
            <person name="Lary D.J."/>
            <person name="Kronmiller B."/>
            <person name="Shen D."/>
            <person name="Strem M.D."/>
            <person name="Amoako-Attah I."/>
            <person name="Akrofi A.Y."/>
            <person name="Begoude B.A."/>
            <person name="Ten Hoopen G.M."/>
            <person name="Coulibaly K."/>
            <person name="Kebe B.I."/>
            <person name="Melnick R.L."/>
            <person name="Guiltinan M.J."/>
            <person name="Tyler B.M."/>
            <person name="Meinhardt L.W."/>
            <person name="Bailey B.A."/>
        </authorList>
    </citation>
    <scope>NUCLEOTIDE SEQUENCE [LARGE SCALE GENOMIC DNA]</scope>
    <source>
        <strain evidence="3">sbr112.9</strain>
    </source>
</reference>
<dbReference type="EMBL" id="NCKW01001958">
    <property type="protein sequence ID" value="POM78600.1"/>
    <property type="molecule type" value="Genomic_DNA"/>
</dbReference>
<feature type="region of interest" description="Disordered" evidence="1">
    <location>
        <begin position="214"/>
        <end position="258"/>
    </location>
</feature>
<dbReference type="PANTHER" id="PTHR37069">
    <property type="entry name" value="DDE_TNP_1_7 DOMAIN-CONTAINING PROTEIN"/>
    <property type="match status" value="1"/>
</dbReference>
<sequence>MARIRSTGRQKPAVYPHDVDFRHLWRQLREVGWSSRRPKGLENDWTYLKSGASTNGTVGADIFVGEAAVVAYVIDSGLLATANEDEAAEENDSSERGDEMQRDEDGEAGEIVEDVVRASQINTTVKLSQCTMDAMFGSPPPSEEELSQGAVDRAFELSQGGSQSEPDVLEGATQLQHMPGASGAESAESDVPVARRLRPRREFKRDVNFVEENENLDDYEQLSSGESDGNAIADIDDDNVEPRGMDEAEDAISDTDALELDEAFMTSLFRG</sequence>
<dbReference type="AlphaFoldDB" id="A0A2P4YLB2"/>
<evidence type="ECO:0000256" key="1">
    <source>
        <dbReference type="SAM" id="MobiDB-lite"/>
    </source>
</evidence>
<feature type="compositionally biased region" description="Acidic residues" evidence="1">
    <location>
        <begin position="247"/>
        <end position="258"/>
    </location>
</feature>
<protein>
    <submittedName>
        <fullName evidence="2">Uncharacterized protein</fullName>
    </submittedName>
</protein>
<keyword evidence="3" id="KW-1185">Reference proteome</keyword>
<proteinExistence type="predicted"/>
<name>A0A2P4YLB2_9STRA</name>
<gene>
    <name evidence="2" type="ORF">PHPALM_3850</name>
</gene>
<feature type="region of interest" description="Disordered" evidence="1">
    <location>
        <begin position="83"/>
        <end position="107"/>
    </location>
</feature>